<proteinExistence type="predicted"/>
<dbReference type="EMBL" id="CP154795">
    <property type="protein sequence ID" value="XAN08209.1"/>
    <property type="molecule type" value="Genomic_DNA"/>
</dbReference>
<organism evidence="1 2">
    <name type="scientific">Ammonicoccus fulvus</name>
    <dbReference type="NCBI Taxonomy" id="3138240"/>
    <lineage>
        <taxon>Bacteria</taxon>
        <taxon>Bacillati</taxon>
        <taxon>Actinomycetota</taxon>
        <taxon>Actinomycetes</taxon>
        <taxon>Propionibacteriales</taxon>
        <taxon>Propionibacteriaceae</taxon>
        <taxon>Ammonicoccus</taxon>
    </lineage>
</organism>
<dbReference type="RefSeq" id="WP_425309664.1">
    <property type="nucleotide sequence ID" value="NZ_CP154795.1"/>
</dbReference>
<protein>
    <submittedName>
        <fullName evidence="1">CopG family transcriptional regulator</fullName>
    </submittedName>
</protein>
<accession>A0ABZ3FTZ6</accession>
<gene>
    <name evidence="1" type="ORF">AADG42_13150</name>
</gene>
<evidence type="ECO:0000313" key="2">
    <source>
        <dbReference type="Proteomes" id="UP001442841"/>
    </source>
</evidence>
<evidence type="ECO:0000313" key="1">
    <source>
        <dbReference type="EMBL" id="XAN08209.1"/>
    </source>
</evidence>
<sequence>MAMILRTTAEDDALLESLAQLHGISKHEAALRAIREVGGREAQSAMVARYAKETIAEYAELLQRLAQ</sequence>
<reference evidence="1 2" key="1">
    <citation type="submission" date="2024-04" db="EMBL/GenBank/DDBJ databases">
        <title>Isolation of an actinomycete strain from pig manure.</title>
        <authorList>
            <person name="Gong T."/>
            <person name="Yu Z."/>
            <person name="An M."/>
            <person name="Wei C."/>
            <person name="Yang W."/>
            <person name="Liu L."/>
        </authorList>
    </citation>
    <scope>NUCLEOTIDE SEQUENCE [LARGE SCALE GENOMIC DNA]</scope>
    <source>
        <strain evidence="1 2">ZF39</strain>
    </source>
</reference>
<name>A0ABZ3FTZ6_9ACTN</name>
<keyword evidence="2" id="KW-1185">Reference proteome</keyword>
<dbReference type="Proteomes" id="UP001442841">
    <property type="component" value="Chromosome"/>
</dbReference>